<evidence type="ECO:0000256" key="2">
    <source>
        <dbReference type="ARBA" id="ARBA00023125"/>
    </source>
</evidence>
<evidence type="ECO:0000259" key="4">
    <source>
        <dbReference type="PROSITE" id="PS01124"/>
    </source>
</evidence>
<dbReference type="EMBL" id="WURB01000027">
    <property type="protein sequence ID" value="MXQ14145.1"/>
    <property type="molecule type" value="Genomic_DNA"/>
</dbReference>
<gene>
    <name evidence="5" type="ORF">GR328_22340</name>
</gene>
<dbReference type="InterPro" id="IPR029062">
    <property type="entry name" value="Class_I_gatase-like"/>
</dbReference>
<reference evidence="5 6" key="2">
    <citation type="submission" date="2020-01" db="EMBL/GenBank/DDBJ databases">
        <title>Microvirga sp. nov., an arsenate reduction bacterium isolated from Tibet hotspring sediments.</title>
        <authorList>
            <person name="Xian W.-D."/>
            <person name="Li W.-J."/>
        </authorList>
    </citation>
    <scope>NUCLEOTIDE SEQUENCE [LARGE SCALE GENOMIC DNA]</scope>
    <source>
        <strain evidence="5 6">KCTC 23863</strain>
    </source>
</reference>
<dbReference type="InterPro" id="IPR009057">
    <property type="entry name" value="Homeodomain-like_sf"/>
</dbReference>
<protein>
    <submittedName>
        <fullName evidence="5">Helix-turn-helix domain-containing protein</fullName>
    </submittedName>
</protein>
<keyword evidence="3" id="KW-0804">Transcription</keyword>
<dbReference type="InterPro" id="IPR052158">
    <property type="entry name" value="INH-QAR"/>
</dbReference>
<dbReference type="Gene3D" id="1.10.10.60">
    <property type="entry name" value="Homeodomain-like"/>
    <property type="match status" value="2"/>
</dbReference>
<keyword evidence="1" id="KW-0805">Transcription regulation</keyword>
<dbReference type="PROSITE" id="PS00041">
    <property type="entry name" value="HTH_ARAC_FAMILY_1"/>
    <property type="match status" value="1"/>
</dbReference>
<dbReference type="AlphaFoldDB" id="A0A7X3MW03"/>
<organism evidence="5 6">
    <name type="scientific">Microvirga makkahensis</name>
    <dbReference type="NCBI Taxonomy" id="1128670"/>
    <lineage>
        <taxon>Bacteria</taxon>
        <taxon>Pseudomonadati</taxon>
        <taxon>Pseudomonadota</taxon>
        <taxon>Alphaproteobacteria</taxon>
        <taxon>Hyphomicrobiales</taxon>
        <taxon>Methylobacteriaceae</taxon>
        <taxon>Microvirga</taxon>
    </lineage>
</organism>
<dbReference type="PRINTS" id="PR00032">
    <property type="entry name" value="HTHARAC"/>
</dbReference>
<proteinExistence type="predicted"/>
<evidence type="ECO:0000313" key="5">
    <source>
        <dbReference type="EMBL" id="MXQ14145.1"/>
    </source>
</evidence>
<dbReference type="Pfam" id="PF12833">
    <property type="entry name" value="HTH_18"/>
    <property type="match status" value="1"/>
</dbReference>
<dbReference type="PANTHER" id="PTHR43130:SF3">
    <property type="entry name" value="HTH-TYPE TRANSCRIPTIONAL REGULATOR RV1931C"/>
    <property type="match status" value="1"/>
</dbReference>
<sequence>MTDLFTASNRFMAPDERQPSILIRVSHWKLDEGSKIPVRTFDTMPSTRGRPDVLILPPTLEGPASPEIAAPFVEWLREHHASGTVLASVCAGAFLLGETGLLDGRSATTHWMHEDLFRARFPKVWVDVDRLLIDGGEILCAGGLMAWTDLCLKLLDRFRGAEVMAQTAKFLLVDPPGREQRYYSFFSPRLAHGDAAVLKVQRWLQATEAKDISLEALAAEAGLERRTFLRRFRKATGMTTSEYGQRLRVSKACELLQFSGLSVEQIAWQAGYTDPGAFRKVFARVVGLTPSEYRQRFNTFEARDG</sequence>
<dbReference type="InterPro" id="IPR018060">
    <property type="entry name" value="HTH_AraC"/>
</dbReference>
<reference evidence="5 6" key="1">
    <citation type="submission" date="2019-12" db="EMBL/GenBank/DDBJ databases">
        <authorList>
            <person name="Yuan C.-G."/>
        </authorList>
    </citation>
    <scope>NUCLEOTIDE SEQUENCE [LARGE SCALE GENOMIC DNA]</scope>
    <source>
        <strain evidence="5 6">KCTC 23863</strain>
    </source>
</reference>
<keyword evidence="2" id="KW-0238">DNA-binding</keyword>
<dbReference type="GO" id="GO:0003700">
    <property type="term" value="F:DNA-binding transcription factor activity"/>
    <property type="evidence" value="ECO:0007669"/>
    <property type="project" value="InterPro"/>
</dbReference>
<dbReference type="PANTHER" id="PTHR43130">
    <property type="entry name" value="ARAC-FAMILY TRANSCRIPTIONAL REGULATOR"/>
    <property type="match status" value="1"/>
</dbReference>
<dbReference type="SUPFAM" id="SSF46689">
    <property type="entry name" value="Homeodomain-like"/>
    <property type="match status" value="2"/>
</dbReference>
<dbReference type="InterPro" id="IPR002818">
    <property type="entry name" value="DJ-1/PfpI"/>
</dbReference>
<feature type="domain" description="HTH araC/xylS-type" evidence="4">
    <location>
        <begin position="198"/>
        <end position="296"/>
    </location>
</feature>
<evidence type="ECO:0000256" key="1">
    <source>
        <dbReference type="ARBA" id="ARBA00023015"/>
    </source>
</evidence>
<name>A0A7X3MW03_9HYPH</name>
<dbReference type="Pfam" id="PF01965">
    <property type="entry name" value="DJ-1_PfpI"/>
    <property type="match status" value="1"/>
</dbReference>
<dbReference type="SMART" id="SM00342">
    <property type="entry name" value="HTH_ARAC"/>
    <property type="match status" value="1"/>
</dbReference>
<keyword evidence="6" id="KW-1185">Reference proteome</keyword>
<evidence type="ECO:0000313" key="6">
    <source>
        <dbReference type="Proteomes" id="UP000436483"/>
    </source>
</evidence>
<dbReference type="PROSITE" id="PS01124">
    <property type="entry name" value="HTH_ARAC_FAMILY_2"/>
    <property type="match status" value="1"/>
</dbReference>
<accession>A0A7X3MW03</accession>
<dbReference type="OrthoDB" id="9793422at2"/>
<dbReference type="InterPro" id="IPR018062">
    <property type="entry name" value="HTH_AraC-typ_CS"/>
</dbReference>
<dbReference type="Proteomes" id="UP000436483">
    <property type="component" value="Unassembled WGS sequence"/>
</dbReference>
<evidence type="ECO:0000256" key="3">
    <source>
        <dbReference type="ARBA" id="ARBA00023163"/>
    </source>
</evidence>
<dbReference type="InterPro" id="IPR020449">
    <property type="entry name" value="Tscrpt_reg_AraC-type_HTH"/>
</dbReference>
<comment type="caution">
    <text evidence="5">The sequence shown here is derived from an EMBL/GenBank/DDBJ whole genome shotgun (WGS) entry which is preliminary data.</text>
</comment>
<dbReference type="SUPFAM" id="SSF52317">
    <property type="entry name" value="Class I glutamine amidotransferase-like"/>
    <property type="match status" value="1"/>
</dbReference>
<dbReference type="GO" id="GO:0043565">
    <property type="term" value="F:sequence-specific DNA binding"/>
    <property type="evidence" value="ECO:0007669"/>
    <property type="project" value="InterPro"/>
</dbReference>
<dbReference type="Gene3D" id="3.40.50.880">
    <property type="match status" value="1"/>
</dbReference>